<gene>
    <name evidence="6" type="ORF">g.37353</name>
</gene>
<dbReference type="PANTHER" id="PTHR13243">
    <property type="entry name" value="HSPC111 PROTEIN-RELATED"/>
    <property type="match status" value="1"/>
</dbReference>
<comment type="similarity">
    <text evidence="2">Belongs to the NOP16 family.</text>
</comment>
<organism evidence="6">
    <name type="scientific">Clastoptera arizonana</name>
    <name type="common">Arizona spittle bug</name>
    <dbReference type="NCBI Taxonomy" id="38151"/>
    <lineage>
        <taxon>Eukaryota</taxon>
        <taxon>Metazoa</taxon>
        <taxon>Ecdysozoa</taxon>
        <taxon>Arthropoda</taxon>
        <taxon>Hexapoda</taxon>
        <taxon>Insecta</taxon>
        <taxon>Pterygota</taxon>
        <taxon>Neoptera</taxon>
        <taxon>Paraneoptera</taxon>
        <taxon>Hemiptera</taxon>
        <taxon>Auchenorrhyncha</taxon>
        <taxon>Cercopoidea</taxon>
        <taxon>Clastopteridae</taxon>
        <taxon>Clastoptera</taxon>
    </lineage>
</organism>
<dbReference type="EMBL" id="GEDC01020593">
    <property type="protein sequence ID" value="JAS16705.1"/>
    <property type="molecule type" value="Transcribed_RNA"/>
</dbReference>
<sequence length="173" mass="20393">MTKIKKLKRSKTYKYNVNRKRLKKKLQKTPTVPCPQIKAAWNKKETLTKNLENMGLAYDSNVSVAIPSSNFKSKLRHSLSEKSDKPKPTKTHVVMELEEDAHAPRERSFKLPTGRVRWLTYLMDKYGEDYKAMAKDKKNHYQDTWKQLRAQIKQFKGIPEQYNEYLASKEIQT</sequence>
<dbReference type="InterPro" id="IPR019002">
    <property type="entry name" value="Ribosome_biogenesis_Nop16"/>
</dbReference>
<evidence type="ECO:0000256" key="4">
    <source>
        <dbReference type="ARBA" id="ARBA00023242"/>
    </source>
</evidence>
<evidence type="ECO:0000256" key="5">
    <source>
        <dbReference type="SAM" id="MobiDB-lite"/>
    </source>
</evidence>
<dbReference type="AlphaFoldDB" id="A0A1B6CTP2"/>
<dbReference type="GO" id="GO:0042273">
    <property type="term" value="P:ribosomal large subunit biogenesis"/>
    <property type="evidence" value="ECO:0007669"/>
    <property type="project" value="TreeGrafter"/>
</dbReference>
<evidence type="ECO:0000256" key="3">
    <source>
        <dbReference type="ARBA" id="ARBA00015522"/>
    </source>
</evidence>
<evidence type="ECO:0000256" key="2">
    <source>
        <dbReference type="ARBA" id="ARBA00008479"/>
    </source>
</evidence>
<evidence type="ECO:0000256" key="1">
    <source>
        <dbReference type="ARBA" id="ARBA00004604"/>
    </source>
</evidence>
<dbReference type="Pfam" id="PF09420">
    <property type="entry name" value="Nop16"/>
    <property type="match status" value="2"/>
</dbReference>
<comment type="subcellular location">
    <subcellularLocation>
        <location evidence="1">Nucleus</location>
        <location evidence="1">Nucleolus</location>
    </subcellularLocation>
</comment>
<name>A0A1B6CTP2_9HEMI</name>
<protein>
    <recommendedName>
        <fullName evidence="3">Nucleolar protein 16</fullName>
    </recommendedName>
</protein>
<feature type="compositionally biased region" description="Basic residues" evidence="5">
    <location>
        <begin position="1"/>
        <end position="27"/>
    </location>
</feature>
<evidence type="ECO:0000313" key="6">
    <source>
        <dbReference type="EMBL" id="JAS16705.1"/>
    </source>
</evidence>
<feature type="region of interest" description="Disordered" evidence="5">
    <location>
        <begin position="1"/>
        <end position="31"/>
    </location>
</feature>
<dbReference type="PANTHER" id="PTHR13243:SF1">
    <property type="entry name" value="NUCLEOLAR PROTEIN 16"/>
    <property type="match status" value="1"/>
</dbReference>
<proteinExistence type="inferred from homology"/>
<keyword evidence="4" id="KW-0539">Nucleus</keyword>
<reference evidence="6" key="1">
    <citation type="submission" date="2015-12" db="EMBL/GenBank/DDBJ databases">
        <title>De novo transcriptome assembly of four potential Pierce s Disease insect vectors from Arizona vineyards.</title>
        <authorList>
            <person name="Tassone E.E."/>
        </authorList>
    </citation>
    <scope>NUCLEOTIDE SEQUENCE</scope>
</reference>
<accession>A0A1B6CTP2</accession>
<dbReference type="GO" id="GO:0005730">
    <property type="term" value="C:nucleolus"/>
    <property type="evidence" value="ECO:0007669"/>
    <property type="project" value="UniProtKB-SubCell"/>
</dbReference>